<feature type="chain" id="PRO_5032345260" description="Lipoprotein" evidence="1">
    <location>
        <begin position="20"/>
        <end position="170"/>
    </location>
</feature>
<protein>
    <recommendedName>
        <fullName evidence="4">Lipoprotein</fullName>
    </recommendedName>
</protein>
<name>A0A845HPR2_9BURK</name>
<evidence type="ECO:0008006" key="4">
    <source>
        <dbReference type="Google" id="ProtNLM"/>
    </source>
</evidence>
<organism evidence="2 3">
    <name type="scientific">Duganella vulcania</name>
    <dbReference type="NCBI Taxonomy" id="2692166"/>
    <lineage>
        <taxon>Bacteria</taxon>
        <taxon>Pseudomonadati</taxon>
        <taxon>Pseudomonadota</taxon>
        <taxon>Betaproteobacteria</taxon>
        <taxon>Burkholderiales</taxon>
        <taxon>Oxalobacteraceae</taxon>
        <taxon>Telluria group</taxon>
        <taxon>Duganella</taxon>
    </lineage>
</organism>
<accession>A0A845HPR2</accession>
<reference evidence="2 3" key="1">
    <citation type="submission" date="2019-12" db="EMBL/GenBank/DDBJ databases">
        <title>Novel species isolated from a subtropical stream in China.</title>
        <authorList>
            <person name="Lu H."/>
        </authorList>
    </citation>
    <scope>NUCLEOTIDE SEQUENCE [LARGE SCALE GENOMIC DNA]</scope>
    <source>
        <strain evidence="2 3">FT107W</strain>
    </source>
</reference>
<dbReference type="EMBL" id="WWCV01000084">
    <property type="protein sequence ID" value="MYN20617.1"/>
    <property type="molecule type" value="Genomic_DNA"/>
</dbReference>
<proteinExistence type="predicted"/>
<evidence type="ECO:0000313" key="3">
    <source>
        <dbReference type="Proteomes" id="UP000484875"/>
    </source>
</evidence>
<sequence>MRKRCSTVLLSLISPVVLACEPEAALRLEAIRTLYADPDIARYVCVDDGACGIEEFARQIDVRTVSLSPAGAGGIQVEPVRKGAQYFSALFLRDQCRYKMVFAPDTTLSDVKLLKKQKNNFYVLRAVERDSAQAWKEYDFAYDPATRQYAEPAARCFSAAGGKNNVVKCE</sequence>
<evidence type="ECO:0000256" key="1">
    <source>
        <dbReference type="SAM" id="SignalP"/>
    </source>
</evidence>
<gene>
    <name evidence="2" type="ORF">GTP81_28140</name>
</gene>
<comment type="caution">
    <text evidence="2">The sequence shown here is derived from an EMBL/GenBank/DDBJ whole genome shotgun (WGS) entry which is preliminary data.</text>
</comment>
<dbReference type="PROSITE" id="PS51257">
    <property type="entry name" value="PROKAR_LIPOPROTEIN"/>
    <property type="match status" value="1"/>
</dbReference>
<dbReference type="Proteomes" id="UP000484875">
    <property type="component" value="Unassembled WGS sequence"/>
</dbReference>
<keyword evidence="1" id="KW-0732">Signal</keyword>
<evidence type="ECO:0000313" key="2">
    <source>
        <dbReference type="EMBL" id="MYN20617.1"/>
    </source>
</evidence>
<dbReference type="AlphaFoldDB" id="A0A845HPR2"/>
<feature type="signal peptide" evidence="1">
    <location>
        <begin position="1"/>
        <end position="19"/>
    </location>
</feature>
<keyword evidence="3" id="KW-1185">Reference proteome</keyword>
<dbReference type="RefSeq" id="WP_161092929.1">
    <property type="nucleotide sequence ID" value="NZ_WWCV01000084.1"/>
</dbReference>